<dbReference type="eggNOG" id="ENOG502RCRK">
    <property type="taxonomic scope" value="Eukaryota"/>
</dbReference>
<dbReference type="EMBL" id="LATX01001892">
    <property type="protein sequence ID" value="KTB36623.1"/>
    <property type="molecule type" value="Genomic_DNA"/>
</dbReference>
<sequence>MASSGTPQRHSEDSTLNGSPASTLDSGSPASGSNHRPLHESSRLSLRSVYAGSTSFSGAGTPITRKSVIRSDPSLLTSFDPADKELYDLWVPKD</sequence>
<name>A0A0W0FJZ3_MONRR</name>
<feature type="region of interest" description="Disordered" evidence="1">
    <location>
        <begin position="1"/>
        <end position="44"/>
    </location>
</feature>
<evidence type="ECO:0000256" key="1">
    <source>
        <dbReference type="SAM" id="MobiDB-lite"/>
    </source>
</evidence>
<evidence type="ECO:0000313" key="2">
    <source>
        <dbReference type="EMBL" id="KTB36623.1"/>
    </source>
</evidence>
<feature type="compositionally biased region" description="Polar residues" evidence="1">
    <location>
        <begin position="1"/>
        <end position="34"/>
    </location>
</feature>
<organism evidence="2 3">
    <name type="scientific">Moniliophthora roreri</name>
    <name type="common">Frosty pod rot fungus</name>
    <name type="synonym">Monilia roreri</name>
    <dbReference type="NCBI Taxonomy" id="221103"/>
    <lineage>
        <taxon>Eukaryota</taxon>
        <taxon>Fungi</taxon>
        <taxon>Dikarya</taxon>
        <taxon>Basidiomycota</taxon>
        <taxon>Agaricomycotina</taxon>
        <taxon>Agaricomycetes</taxon>
        <taxon>Agaricomycetidae</taxon>
        <taxon>Agaricales</taxon>
        <taxon>Marasmiineae</taxon>
        <taxon>Marasmiaceae</taxon>
        <taxon>Moniliophthora</taxon>
    </lineage>
</organism>
<evidence type="ECO:0000313" key="3">
    <source>
        <dbReference type="Proteomes" id="UP000054988"/>
    </source>
</evidence>
<reference evidence="2 3" key="1">
    <citation type="submission" date="2015-12" db="EMBL/GenBank/DDBJ databases">
        <title>Draft genome sequence of Moniliophthora roreri, the causal agent of frosty pod rot of cacao.</title>
        <authorList>
            <person name="Aime M.C."/>
            <person name="Diaz-Valderrama J.R."/>
            <person name="Kijpornyongpan T."/>
            <person name="Phillips-Mora W."/>
        </authorList>
    </citation>
    <scope>NUCLEOTIDE SEQUENCE [LARGE SCALE GENOMIC DNA]</scope>
    <source>
        <strain evidence="2 3">MCA 2952</strain>
    </source>
</reference>
<dbReference type="AlphaFoldDB" id="A0A0W0FJZ3"/>
<comment type="caution">
    <text evidence="2">The sequence shown here is derived from an EMBL/GenBank/DDBJ whole genome shotgun (WGS) entry which is preliminary data.</text>
</comment>
<accession>A0A0W0FJZ3</accession>
<gene>
    <name evidence="2" type="ORF">WG66_10834</name>
</gene>
<proteinExistence type="predicted"/>
<dbReference type="Proteomes" id="UP000054988">
    <property type="component" value="Unassembled WGS sequence"/>
</dbReference>
<protein>
    <submittedName>
        <fullName evidence="2">Uncharacterized protein</fullName>
    </submittedName>
</protein>